<feature type="transmembrane region" description="Helical" evidence="11">
    <location>
        <begin position="128"/>
        <end position="145"/>
    </location>
</feature>
<dbReference type="Gene3D" id="3.40.50.1000">
    <property type="entry name" value="HAD superfamily/HAD-like"/>
    <property type="match status" value="1"/>
</dbReference>
<dbReference type="InterPro" id="IPR018303">
    <property type="entry name" value="ATPase_P-typ_P_site"/>
</dbReference>
<feature type="transmembrane region" description="Helical" evidence="11">
    <location>
        <begin position="625"/>
        <end position="648"/>
    </location>
</feature>
<evidence type="ECO:0000256" key="7">
    <source>
        <dbReference type="ARBA" id="ARBA00022840"/>
    </source>
</evidence>
<dbReference type="AlphaFoldDB" id="A0A955LW20"/>
<dbReference type="PANTHER" id="PTHR43520">
    <property type="entry name" value="ATP7, ISOFORM B"/>
    <property type="match status" value="1"/>
</dbReference>
<dbReference type="GO" id="GO:0016887">
    <property type="term" value="F:ATP hydrolysis activity"/>
    <property type="evidence" value="ECO:0007669"/>
    <property type="project" value="InterPro"/>
</dbReference>
<keyword evidence="3 11" id="KW-1003">Cell membrane</keyword>
<dbReference type="InterPro" id="IPR008250">
    <property type="entry name" value="ATPase_P-typ_transduc_dom_A_sf"/>
</dbReference>
<keyword evidence="8" id="KW-1278">Translocase</keyword>
<evidence type="ECO:0000313" key="14">
    <source>
        <dbReference type="EMBL" id="MCA9397650.1"/>
    </source>
</evidence>
<dbReference type="SFLD" id="SFLDS00003">
    <property type="entry name" value="Haloacid_Dehalogenase"/>
    <property type="match status" value="1"/>
</dbReference>
<dbReference type="GO" id="GO:0005524">
    <property type="term" value="F:ATP binding"/>
    <property type="evidence" value="ECO:0007669"/>
    <property type="project" value="UniProtKB-UniRule"/>
</dbReference>
<dbReference type="InterPro" id="IPR044492">
    <property type="entry name" value="P_typ_ATPase_HD_dom"/>
</dbReference>
<feature type="transmembrane region" description="Helical" evidence="11">
    <location>
        <begin position="68"/>
        <end position="86"/>
    </location>
</feature>
<dbReference type="SFLD" id="SFLDF00027">
    <property type="entry name" value="p-type_atpase"/>
    <property type="match status" value="1"/>
</dbReference>
<feature type="transmembrane region" description="Helical" evidence="11">
    <location>
        <begin position="654"/>
        <end position="673"/>
    </location>
</feature>
<comment type="subcellular location">
    <subcellularLocation>
        <location evidence="1">Cell membrane</location>
        <topology evidence="1">Multi-pass membrane protein</topology>
    </subcellularLocation>
</comment>
<reference evidence="14" key="1">
    <citation type="submission" date="2020-04" db="EMBL/GenBank/DDBJ databases">
        <authorList>
            <person name="Zhang T."/>
        </authorList>
    </citation>
    <scope>NUCLEOTIDE SEQUENCE</scope>
    <source>
        <strain evidence="14">HKST-UBA02</strain>
    </source>
</reference>
<dbReference type="Proteomes" id="UP000699691">
    <property type="component" value="Unassembled WGS sequence"/>
</dbReference>
<evidence type="ECO:0000256" key="1">
    <source>
        <dbReference type="ARBA" id="ARBA00004651"/>
    </source>
</evidence>
<dbReference type="InterPro" id="IPR023299">
    <property type="entry name" value="ATPase_P-typ_cyto_dom_N"/>
</dbReference>
<keyword evidence="9 11" id="KW-1133">Transmembrane helix</keyword>
<dbReference type="GO" id="GO:0055070">
    <property type="term" value="P:copper ion homeostasis"/>
    <property type="evidence" value="ECO:0007669"/>
    <property type="project" value="TreeGrafter"/>
</dbReference>
<dbReference type="NCBIfam" id="TIGR01525">
    <property type="entry name" value="ATPase-IB_hvy"/>
    <property type="match status" value="1"/>
</dbReference>
<keyword evidence="7 11" id="KW-0067">ATP-binding</keyword>
<dbReference type="PRINTS" id="PR00119">
    <property type="entry name" value="CATATPASE"/>
</dbReference>
<reference evidence="14" key="2">
    <citation type="journal article" date="2021" name="Microbiome">
        <title>Successional dynamics and alternative stable states in a saline activated sludge microbial community over 9 years.</title>
        <authorList>
            <person name="Wang Y."/>
            <person name="Ye J."/>
            <person name="Ju F."/>
            <person name="Liu L."/>
            <person name="Boyd J.A."/>
            <person name="Deng Y."/>
            <person name="Parks D.H."/>
            <person name="Jiang X."/>
            <person name="Yin X."/>
            <person name="Woodcroft B.J."/>
            <person name="Tyson G.W."/>
            <person name="Hugenholtz P."/>
            <person name="Polz M.F."/>
            <person name="Zhang T."/>
        </authorList>
    </citation>
    <scope>NUCLEOTIDE SEQUENCE</scope>
    <source>
        <strain evidence="14">HKST-UBA02</strain>
    </source>
</reference>
<evidence type="ECO:0000256" key="4">
    <source>
        <dbReference type="ARBA" id="ARBA00022692"/>
    </source>
</evidence>
<feature type="transmembrane region" description="Helical" evidence="11">
    <location>
        <begin position="279"/>
        <end position="302"/>
    </location>
</feature>
<name>A0A955LW20_UNCKA</name>
<organism evidence="14 15">
    <name type="scientific">candidate division WWE3 bacterium</name>
    <dbReference type="NCBI Taxonomy" id="2053526"/>
    <lineage>
        <taxon>Bacteria</taxon>
        <taxon>Katanobacteria</taxon>
    </lineage>
</organism>
<dbReference type="PANTHER" id="PTHR43520:SF8">
    <property type="entry name" value="P-TYPE CU(+) TRANSPORTER"/>
    <property type="match status" value="1"/>
</dbReference>
<dbReference type="FunFam" id="2.70.150.10:FF:000020">
    <property type="entry name" value="Copper-exporting P-type ATPase A"/>
    <property type="match status" value="1"/>
</dbReference>
<evidence type="ECO:0000256" key="3">
    <source>
        <dbReference type="ARBA" id="ARBA00022475"/>
    </source>
</evidence>
<evidence type="ECO:0000259" key="13">
    <source>
        <dbReference type="Pfam" id="PF00122"/>
    </source>
</evidence>
<protein>
    <submittedName>
        <fullName evidence="14">Heavy metal translocating P-type ATPase</fullName>
    </submittedName>
</protein>
<feature type="region of interest" description="Disordered" evidence="12">
    <location>
        <begin position="1"/>
        <end position="22"/>
    </location>
</feature>
<evidence type="ECO:0000256" key="11">
    <source>
        <dbReference type="RuleBase" id="RU362081"/>
    </source>
</evidence>
<dbReference type="GO" id="GO:0005886">
    <property type="term" value="C:plasma membrane"/>
    <property type="evidence" value="ECO:0007669"/>
    <property type="project" value="UniProtKB-SubCell"/>
</dbReference>
<comment type="caution">
    <text evidence="14">The sequence shown here is derived from an EMBL/GenBank/DDBJ whole genome shotgun (WGS) entry which is preliminary data.</text>
</comment>
<feature type="transmembrane region" description="Helical" evidence="11">
    <location>
        <begin position="34"/>
        <end position="56"/>
    </location>
</feature>
<dbReference type="GO" id="GO:0005507">
    <property type="term" value="F:copper ion binding"/>
    <property type="evidence" value="ECO:0007669"/>
    <property type="project" value="TreeGrafter"/>
</dbReference>
<dbReference type="SUPFAM" id="SSF81653">
    <property type="entry name" value="Calcium ATPase, transduction domain A"/>
    <property type="match status" value="1"/>
</dbReference>
<dbReference type="EMBL" id="JAGQKY010000090">
    <property type="protein sequence ID" value="MCA9397650.1"/>
    <property type="molecule type" value="Genomic_DNA"/>
</dbReference>
<comment type="similarity">
    <text evidence="2 11">Belongs to the cation transport ATPase (P-type) (TC 3.A.3) family. Type IB subfamily.</text>
</comment>
<evidence type="ECO:0000256" key="9">
    <source>
        <dbReference type="ARBA" id="ARBA00022989"/>
    </source>
</evidence>
<feature type="transmembrane region" description="Helical" evidence="11">
    <location>
        <begin position="308"/>
        <end position="329"/>
    </location>
</feature>
<dbReference type="NCBIfam" id="TIGR01511">
    <property type="entry name" value="ATPase-IB1_Cu"/>
    <property type="match status" value="1"/>
</dbReference>
<dbReference type="InterPro" id="IPR059000">
    <property type="entry name" value="ATPase_P-type_domA"/>
</dbReference>
<dbReference type="GO" id="GO:0043682">
    <property type="term" value="F:P-type divalent copper transporter activity"/>
    <property type="evidence" value="ECO:0007669"/>
    <property type="project" value="TreeGrafter"/>
</dbReference>
<dbReference type="InterPro" id="IPR001757">
    <property type="entry name" value="P_typ_ATPase"/>
</dbReference>
<dbReference type="Gene3D" id="3.40.1110.10">
    <property type="entry name" value="Calcium-transporting ATPase, cytoplasmic domain N"/>
    <property type="match status" value="1"/>
</dbReference>
<dbReference type="SUPFAM" id="SSF81665">
    <property type="entry name" value="Calcium ATPase, transmembrane domain M"/>
    <property type="match status" value="1"/>
</dbReference>
<dbReference type="Pfam" id="PF00122">
    <property type="entry name" value="E1-E2_ATPase"/>
    <property type="match status" value="1"/>
</dbReference>
<feature type="transmembrane region" description="Helical" evidence="11">
    <location>
        <begin position="98"/>
        <end position="122"/>
    </location>
</feature>
<accession>A0A955LW20</accession>
<sequence length="678" mass="72763">MQKHSHHNENHSHEHHDNHNHADMMASPEAANSFLNRFYIVTALLIPLIALTYPVLNIVGIQDFALRPYLQFGISSIIFYFALVFFEHARHEIMMKQYGMMTLVSIAVGAGYLFSTASTFLPQLDTEFYIEISTLIWILLFGHYLEAKSSMAAGDALSEVAKLLPKQAHLKKDDSVTDVELSELSEGDIVVVKPGEKVPADGTIINGSANMDESLVSGESKPVEKGEGATVIAGSICTDSSIEIQIDKVGEHSTIGQIQALIANAQKSKPSTQRIADKAAGYLTFVALGTALLTLFIWAIIIGEPITFALTLGITVLVIACPHALGLAIPTVSTIATSKAVENGFFLKDLGKIEQVKDINYIVFDKTGTLTKGSFGVSTIVNAPDTNYTEKEILKIAASLEQQSSHVIATAIIEKSKNESIEHEDVNNFKNIAGKGITGTIAGNQYSVGNLSLLGDNNHTIDGTLKKTYDSLSSQGNTVVIVTDFNAAIGLIALSDEIKPEASEAIQSIHNMNINVAMLTGDTTQVAEKVAKDLSIDTFFAEVLPEDKYTHIKELQEQGNNVMMIGDGVNDAPALTQANIGVAIGAGTDVAVEAGDIVLTNNNPKDIVSLINLSNKVYRKMLQNLGWALGYNILALPAAAGLFIPFGFQLSPAIGALLMSLSSVIVVINAMTLKKAQL</sequence>
<dbReference type="PRINTS" id="PR00120">
    <property type="entry name" value="HATPASE"/>
</dbReference>
<proteinExistence type="inferred from homology"/>
<gene>
    <name evidence="14" type="ORF">KC573_02375</name>
</gene>
<dbReference type="InterPro" id="IPR036412">
    <property type="entry name" value="HAD-like_sf"/>
</dbReference>
<dbReference type="InterPro" id="IPR023298">
    <property type="entry name" value="ATPase_P-typ_TM_dom_sf"/>
</dbReference>
<dbReference type="NCBIfam" id="TIGR01494">
    <property type="entry name" value="ATPase_P-type"/>
    <property type="match status" value="1"/>
</dbReference>
<evidence type="ECO:0000256" key="10">
    <source>
        <dbReference type="ARBA" id="ARBA00023136"/>
    </source>
</evidence>
<dbReference type="Pfam" id="PF00702">
    <property type="entry name" value="Hydrolase"/>
    <property type="match status" value="1"/>
</dbReference>
<dbReference type="SFLD" id="SFLDG00002">
    <property type="entry name" value="C1.7:_P-type_atpase_like"/>
    <property type="match status" value="1"/>
</dbReference>
<keyword evidence="4 11" id="KW-0812">Transmembrane</keyword>
<dbReference type="PROSITE" id="PS00154">
    <property type="entry name" value="ATPASE_E1_E2"/>
    <property type="match status" value="1"/>
</dbReference>
<feature type="compositionally biased region" description="Basic and acidic residues" evidence="12">
    <location>
        <begin position="7"/>
        <end position="22"/>
    </location>
</feature>
<dbReference type="Gene3D" id="2.70.150.10">
    <property type="entry name" value="Calcium-transporting ATPase, cytoplasmic transduction domain A"/>
    <property type="match status" value="1"/>
</dbReference>
<dbReference type="InterPro" id="IPR027256">
    <property type="entry name" value="P-typ_ATPase_IB"/>
</dbReference>
<evidence type="ECO:0000256" key="2">
    <source>
        <dbReference type="ARBA" id="ARBA00006024"/>
    </source>
</evidence>
<evidence type="ECO:0000256" key="8">
    <source>
        <dbReference type="ARBA" id="ARBA00022967"/>
    </source>
</evidence>
<dbReference type="InterPro" id="IPR023214">
    <property type="entry name" value="HAD_sf"/>
</dbReference>
<keyword evidence="5 11" id="KW-0479">Metal-binding</keyword>
<evidence type="ECO:0000256" key="12">
    <source>
        <dbReference type="SAM" id="MobiDB-lite"/>
    </source>
</evidence>
<evidence type="ECO:0000313" key="15">
    <source>
        <dbReference type="Proteomes" id="UP000699691"/>
    </source>
</evidence>
<evidence type="ECO:0000256" key="6">
    <source>
        <dbReference type="ARBA" id="ARBA00022741"/>
    </source>
</evidence>
<dbReference type="SUPFAM" id="SSF56784">
    <property type="entry name" value="HAD-like"/>
    <property type="match status" value="1"/>
</dbReference>
<keyword evidence="10 11" id="KW-0472">Membrane</keyword>
<feature type="domain" description="P-type ATPase A" evidence="13">
    <location>
        <begin position="163"/>
        <end position="262"/>
    </location>
</feature>
<evidence type="ECO:0000256" key="5">
    <source>
        <dbReference type="ARBA" id="ARBA00022723"/>
    </source>
</evidence>
<keyword evidence="6 11" id="KW-0547">Nucleotide-binding</keyword>